<dbReference type="InterPro" id="IPR036388">
    <property type="entry name" value="WH-like_DNA-bd_sf"/>
</dbReference>
<feature type="region of interest" description="Disordered" evidence="1">
    <location>
        <begin position="96"/>
        <end position="117"/>
    </location>
</feature>
<reference evidence="2" key="1">
    <citation type="submission" date="2018-10" db="EMBL/GenBank/DDBJ databases">
        <title>Iterative Subtractive Binning of Freshwater Chronoseries Metagenomes Recovers Nearly Complete Genomes from over Four Hundred Novel Species.</title>
        <authorList>
            <person name="Rodriguez-R L.M."/>
            <person name="Tsementzi D."/>
            <person name="Luo C."/>
            <person name="Konstantinidis K.T."/>
        </authorList>
    </citation>
    <scope>NUCLEOTIDE SEQUENCE</scope>
    <source>
        <strain evidence="2">WB7_6_001</strain>
    </source>
</reference>
<organism evidence="2 3">
    <name type="scientific">Candidatus Fonsibacter lacus</name>
    <dbReference type="NCBI Taxonomy" id="2576439"/>
    <lineage>
        <taxon>Bacteria</taxon>
        <taxon>Pseudomonadati</taxon>
        <taxon>Pseudomonadota</taxon>
        <taxon>Alphaproteobacteria</taxon>
        <taxon>Candidatus Pelagibacterales</taxon>
        <taxon>Candidatus Pelagibacterales incertae sedis</taxon>
        <taxon>Candidatus Fonsibacter</taxon>
    </lineage>
</organism>
<evidence type="ECO:0000313" key="2">
    <source>
        <dbReference type="EMBL" id="NBN87513.1"/>
    </source>
</evidence>
<dbReference type="EMBL" id="RGET01000001">
    <property type="protein sequence ID" value="NBN87513.1"/>
    <property type="molecule type" value="Genomic_DNA"/>
</dbReference>
<dbReference type="Gene3D" id="1.10.10.10">
    <property type="entry name" value="Winged helix-like DNA-binding domain superfamily/Winged helix DNA-binding domain"/>
    <property type="match status" value="1"/>
</dbReference>
<dbReference type="SUPFAM" id="SSF46785">
    <property type="entry name" value="Winged helix' DNA-binding domain"/>
    <property type="match status" value="1"/>
</dbReference>
<gene>
    <name evidence="2" type="ORF">EBV32_00235</name>
</gene>
<proteinExistence type="predicted"/>
<comment type="caution">
    <text evidence="2">The sequence shown here is derived from an EMBL/GenBank/DDBJ whole genome shotgun (WGS) entry which is preliminary data.</text>
</comment>
<name>A0A964XPV2_9PROT</name>
<dbReference type="Pfam" id="PF13730">
    <property type="entry name" value="HTH_36"/>
    <property type="match status" value="1"/>
</dbReference>
<evidence type="ECO:0000313" key="3">
    <source>
        <dbReference type="Proteomes" id="UP000713222"/>
    </source>
</evidence>
<protein>
    <submittedName>
        <fullName evidence="2">Helix-turn-helix domain-containing protein</fullName>
    </submittedName>
</protein>
<dbReference type="InterPro" id="IPR036390">
    <property type="entry name" value="WH_DNA-bd_sf"/>
</dbReference>
<evidence type="ECO:0000256" key="1">
    <source>
        <dbReference type="SAM" id="MobiDB-lite"/>
    </source>
</evidence>
<dbReference type="Proteomes" id="UP000713222">
    <property type="component" value="Unassembled WGS sequence"/>
</dbReference>
<sequence length="258" mass="29297">MKAAVKSTGFAVAPYQLMDSGIDPKAVVVYLWLHRFGWNSPKGCYASLQTISDRSGITRKMVQRSLNELVQAGWIEVEKRPGSTAVYHVRIDHPGRKRPKVEIDPGQNRPRGQVKNDLGTQVENDLQTRTHKQEPITKTLLKLESEFPAVSEPSQQRTRTKGPDDFERFWKLYLSAPVRAASQSKPKALAQWKKTIAHDSNDVLLKAIETEIEHQQAAGDAFVSPLPDCFRWLRDERYATVNERPAGVQHINHDTYVF</sequence>
<accession>A0A964XPV2</accession>
<dbReference type="AlphaFoldDB" id="A0A964XPV2"/>